<accession>A0A242MMK9</accession>
<dbReference type="AlphaFoldDB" id="A0A242MMK9"/>
<evidence type="ECO:0000313" key="2">
    <source>
        <dbReference type="Proteomes" id="UP000194546"/>
    </source>
</evidence>
<protein>
    <submittedName>
        <fullName evidence="1">Uncharacterized protein</fullName>
    </submittedName>
</protein>
<sequence length="37" mass="4082">MRQQPRYCDLGRGGVLLLPDSAQKIDEGLICFARFGG</sequence>
<evidence type="ECO:0000313" key="1">
    <source>
        <dbReference type="EMBL" id="OTP72558.1"/>
    </source>
</evidence>
<dbReference type="Proteomes" id="UP000194546">
    <property type="component" value="Unassembled WGS sequence"/>
</dbReference>
<dbReference type="EMBL" id="NBTY01000111">
    <property type="protein sequence ID" value="OTP72558.1"/>
    <property type="molecule type" value="Genomic_DNA"/>
</dbReference>
<organism evidence="1 2">
    <name type="scientific">Caballeronia sordidicola</name>
    <name type="common">Burkholderia sordidicola</name>
    <dbReference type="NCBI Taxonomy" id="196367"/>
    <lineage>
        <taxon>Bacteria</taxon>
        <taxon>Pseudomonadati</taxon>
        <taxon>Pseudomonadota</taxon>
        <taxon>Betaproteobacteria</taxon>
        <taxon>Burkholderiales</taxon>
        <taxon>Burkholderiaceae</taxon>
        <taxon>Caballeronia</taxon>
    </lineage>
</organism>
<comment type="caution">
    <text evidence="1">The sequence shown here is derived from an EMBL/GenBank/DDBJ whole genome shotgun (WGS) entry which is preliminary data.</text>
</comment>
<proteinExistence type="predicted"/>
<reference evidence="1 2" key="1">
    <citation type="submission" date="2017-03" db="EMBL/GenBank/DDBJ databases">
        <title>Genome analysis of strain PAMC 26510.</title>
        <authorList>
            <person name="Oh H.-M."/>
            <person name="Yang J.-A."/>
        </authorList>
    </citation>
    <scope>NUCLEOTIDE SEQUENCE [LARGE SCALE GENOMIC DNA]</scope>
    <source>
        <strain evidence="1 2">PAMC 26510</strain>
    </source>
</reference>
<gene>
    <name evidence="1" type="ORF">PAMC26510_21055</name>
</gene>
<name>A0A242MMK9_CABSO</name>